<gene>
    <name evidence="5" type="ORF">GCM10023333_25790</name>
</gene>
<evidence type="ECO:0000256" key="3">
    <source>
        <dbReference type="ARBA" id="ARBA00023237"/>
    </source>
</evidence>
<accession>A0ABP9F0C7</accession>
<dbReference type="InterPro" id="IPR010104">
    <property type="entry name" value="TonB_rcpt_bac"/>
</dbReference>
<evidence type="ECO:0000256" key="1">
    <source>
        <dbReference type="ARBA" id="ARBA00004442"/>
    </source>
</evidence>
<dbReference type="SUPFAM" id="SSF56935">
    <property type="entry name" value="Porins"/>
    <property type="match status" value="1"/>
</dbReference>
<keyword evidence="3" id="KW-0998">Cell outer membrane</keyword>
<evidence type="ECO:0000313" key="6">
    <source>
        <dbReference type="Proteomes" id="UP001499988"/>
    </source>
</evidence>
<feature type="domain" description="TonB-dependent receptor-like beta-barrel" evidence="4">
    <location>
        <begin position="237"/>
        <end position="691"/>
    </location>
</feature>
<dbReference type="InterPro" id="IPR036942">
    <property type="entry name" value="Beta-barrel_TonB_sf"/>
</dbReference>
<evidence type="ECO:0000256" key="2">
    <source>
        <dbReference type="ARBA" id="ARBA00023136"/>
    </source>
</evidence>
<dbReference type="Gene3D" id="2.40.170.20">
    <property type="entry name" value="TonB-dependent receptor, beta-barrel domain"/>
    <property type="match status" value="1"/>
</dbReference>
<dbReference type="EMBL" id="BAABJZ010000085">
    <property type="protein sequence ID" value="GAA4891366.1"/>
    <property type="molecule type" value="Genomic_DNA"/>
</dbReference>
<dbReference type="PANTHER" id="PTHR40980:SF4">
    <property type="entry name" value="TONB-DEPENDENT RECEPTOR-LIKE BETA-BARREL DOMAIN-CONTAINING PROTEIN"/>
    <property type="match status" value="1"/>
</dbReference>
<evidence type="ECO:0000313" key="5">
    <source>
        <dbReference type="EMBL" id="GAA4891366.1"/>
    </source>
</evidence>
<dbReference type="Pfam" id="PF00593">
    <property type="entry name" value="TonB_dep_Rec_b-barrel"/>
    <property type="match status" value="1"/>
</dbReference>
<name>A0ABP9F0C7_9GAMM</name>
<keyword evidence="6" id="KW-1185">Reference proteome</keyword>
<comment type="subcellular location">
    <subcellularLocation>
        <location evidence="1">Cell outer membrane</location>
    </subcellularLocation>
</comment>
<reference evidence="6" key="1">
    <citation type="journal article" date="2019" name="Int. J. Syst. Evol. Microbiol.">
        <title>The Global Catalogue of Microorganisms (GCM) 10K type strain sequencing project: providing services to taxonomists for standard genome sequencing and annotation.</title>
        <authorList>
            <consortium name="The Broad Institute Genomics Platform"/>
            <consortium name="The Broad Institute Genome Sequencing Center for Infectious Disease"/>
            <person name="Wu L."/>
            <person name="Ma J."/>
        </authorList>
    </citation>
    <scope>NUCLEOTIDE SEQUENCE [LARGE SCALE GENOMIC DNA]</scope>
    <source>
        <strain evidence="6">JCM 18401</strain>
    </source>
</reference>
<organism evidence="5 6">
    <name type="scientific">Ferrimonas pelagia</name>
    <dbReference type="NCBI Taxonomy" id="1177826"/>
    <lineage>
        <taxon>Bacteria</taxon>
        <taxon>Pseudomonadati</taxon>
        <taxon>Pseudomonadota</taxon>
        <taxon>Gammaproteobacteria</taxon>
        <taxon>Alteromonadales</taxon>
        <taxon>Ferrimonadaceae</taxon>
        <taxon>Ferrimonas</taxon>
    </lineage>
</organism>
<dbReference type="PANTHER" id="PTHR40980">
    <property type="entry name" value="PLUG DOMAIN-CONTAINING PROTEIN"/>
    <property type="match status" value="1"/>
</dbReference>
<dbReference type="InterPro" id="IPR000531">
    <property type="entry name" value="Beta-barrel_TonB"/>
</dbReference>
<evidence type="ECO:0000259" key="4">
    <source>
        <dbReference type="Pfam" id="PF00593"/>
    </source>
</evidence>
<sequence length="729" mass="82731">MDPHGMSGQINIVTGSAFDRDGMFASTRVSLGEQSHSGGLIDDQGPDQRFDLTLSNTFGANNQFGVSLAGSYHNLSSTTKGYSNGKSANSLIVVEDVLAARQNGMFAHETTWEKYSAMAKFEYQPNEDTYAYVTLGHFVVDDHETRWENLIWGGDLDMSTVTANSGTWNEAAVEHGYVYQPKVDTTDLLSAHLHHWLDNEQAIRVDLSHSRSHTDLLRDMTRFEFESVWNDQVKIDYTINDDGFEYRFHDEDYVNDLNNYSNAYIRNRSEDISNNLTYAAFNYDNNVDGISGPWGFNLGVNLTHQDLSFDRKYTEGRLFDDCGADDFTECGFSSMNGFVHDFTLPFHGGVPMYFIDDTAARVRWAEQGYNIFRDRTRESIQDDYELTEELYAAFGQAFYRGEALTVRAGLRYDYSRVSVDLFQYDANVEEFNPITRDYNHGYLLPSVVASYDLNLDTVVRLGYSRTLGRPNFGHYATNETVQIWNPGDEYLNITQSNTDLKPRVSDNFDASLEYYFDEGASMLSAAYFYKDVSNMIYTRETLVENYEHEGHLVTARITSPQNATDAYIQGLELSVRVDMANYLPSPFDGLIFNANTTFIDSELTMSNVDGEEYTADAWANQPDFLANVSLSYDKGRFGANLALNHVGSYTQHLDQDKPDNNLYRDASSSLDGQLRYSVTDSIKVLLEGQNLTNEKITNYRDLADFGRVIGDVRDQGRTVWLGVTWIPQF</sequence>
<dbReference type="NCBIfam" id="TIGR01782">
    <property type="entry name" value="TonB-Xanth-Caul"/>
    <property type="match status" value="1"/>
</dbReference>
<keyword evidence="2" id="KW-0472">Membrane</keyword>
<proteinExistence type="predicted"/>
<comment type="caution">
    <text evidence="5">The sequence shown here is derived from an EMBL/GenBank/DDBJ whole genome shotgun (WGS) entry which is preliminary data.</text>
</comment>
<dbReference type="Proteomes" id="UP001499988">
    <property type="component" value="Unassembled WGS sequence"/>
</dbReference>
<protein>
    <recommendedName>
        <fullName evidence="4">TonB-dependent receptor-like beta-barrel domain-containing protein</fullName>
    </recommendedName>
</protein>